<evidence type="ECO:0000256" key="5">
    <source>
        <dbReference type="ARBA" id="ARBA00023136"/>
    </source>
</evidence>
<dbReference type="GO" id="GO:0022857">
    <property type="term" value="F:transmembrane transporter activity"/>
    <property type="evidence" value="ECO:0007669"/>
    <property type="project" value="InterPro"/>
</dbReference>
<dbReference type="InterPro" id="IPR036259">
    <property type="entry name" value="MFS_trans_sf"/>
</dbReference>
<dbReference type="PANTHER" id="PTHR43124:SF10">
    <property type="entry name" value="PURINE EFFLUX PUMP PBUE"/>
    <property type="match status" value="1"/>
</dbReference>
<organism evidence="8 9">
    <name type="scientific">Phreatobacter oligotrophus</name>
    <dbReference type="NCBI Taxonomy" id="1122261"/>
    <lineage>
        <taxon>Bacteria</taxon>
        <taxon>Pseudomonadati</taxon>
        <taxon>Pseudomonadota</taxon>
        <taxon>Alphaproteobacteria</taxon>
        <taxon>Hyphomicrobiales</taxon>
        <taxon>Phreatobacteraceae</taxon>
        <taxon>Phreatobacter</taxon>
    </lineage>
</organism>
<evidence type="ECO:0000256" key="1">
    <source>
        <dbReference type="ARBA" id="ARBA00004651"/>
    </source>
</evidence>
<dbReference type="GO" id="GO:0005886">
    <property type="term" value="C:plasma membrane"/>
    <property type="evidence" value="ECO:0007669"/>
    <property type="project" value="UniProtKB-SubCell"/>
</dbReference>
<keyword evidence="9" id="KW-1185">Reference proteome</keyword>
<protein>
    <submittedName>
        <fullName evidence="8">Putative MFS family arabinose efflux permease</fullName>
    </submittedName>
</protein>
<feature type="domain" description="Major facilitator superfamily (MFS) profile" evidence="7">
    <location>
        <begin position="3"/>
        <end position="381"/>
    </location>
</feature>
<dbReference type="Gene3D" id="1.20.1250.20">
    <property type="entry name" value="MFS general substrate transporter like domains"/>
    <property type="match status" value="2"/>
</dbReference>
<keyword evidence="2" id="KW-1003">Cell membrane</keyword>
<dbReference type="CDD" id="cd17324">
    <property type="entry name" value="MFS_NepI_like"/>
    <property type="match status" value="1"/>
</dbReference>
<comment type="subcellular location">
    <subcellularLocation>
        <location evidence="1">Cell membrane</location>
        <topology evidence="1">Multi-pass membrane protein</topology>
    </subcellularLocation>
</comment>
<evidence type="ECO:0000259" key="7">
    <source>
        <dbReference type="PROSITE" id="PS50850"/>
    </source>
</evidence>
<evidence type="ECO:0000256" key="3">
    <source>
        <dbReference type="ARBA" id="ARBA00022692"/>
    </source>
</evidence>
<feature type="transmembrane region" description="Helical" evidence="6">
    <location>
        <begin position="352"/>
        <end position="374"/>
    </location>
</feature>
<feature type="transmembrane region" description="Helical" evidence="6">
    <location>
        <begin position="127"/>
        <end position="149"/>
    </location>
</feature>
<keyword evidence="4 6" id="KW-1133">Transmembrane helix</keyword>
<feature type="transmembrane region" description="Helical" evidence="6">
    <location>
        <begin position="200"/>
        <end position="220"/>
    </location>
</feature>
<dbReference type="InterPro" id="IPR050189">
    <property type="entry name" value="MFS_Efflux_Transporters"/>
</dbReference>
<feature type="transmembrane region" description="Helical" evidence="6">
    <location>
        <begin position="69"/>
        <end position="88"/>
    </location>
</feature>
<feature type="transmembrane region" description="Helical" evidence="6">
    <location>
        <begin position="155"/>
        <end position="175"/>
    </location>
</feature>
<feature type="transmembrane region" description="Helical" evidence="6">
    <location>
        <begin position="266"/>
        <end position="284"/>
    </location>
</feature>
<dbReference type="Pfam" id="PF07690">
    <property type="entry name" value="MFS_1"/>
    <property type="match status" value="1"/>
</dbReference>
<dbReference type="InterPro" id="IPR011701">
    <property type="entry name" value="MFS"/>
</dbReference>
<sequence>MALLILLSFGTLIVGFGAFGAIGVITPMSRDLALTPVGAGWIISAYALAYAIGSPLGSSLTGRLDRRSVLVTGMALIAAGALLTASAGNATVLYAGRVVLACGAGLYTPAAAGVAMMSVPAEQRGRALATIYAGLTVSQVLGIPTASAVGYSLGWPWIFIAIALAALAMAAALIIRVPKTIHVAPASLGDLGRAMTEPRLALAVLVTVTVMGAAWIPYTFLAPIIEAKTGADPRIVATLLIVYGVGSVAGNALGGYLVDRIGAGRTLLISASGPLPCMAALTFLDWGPVGGAVILFLWAMMGWTIGVSQQARLVALAPERLQVLLSLNAACIYVGAAFGSSIAGFAKSFGGIPAIGVAAVGIGLIGLAHVLVSLRLGVKPRPL</sequence>
<evidence type="ECO:0000256" key="2">
    <source>
        <dbReference type="ARBA" id="ARBA00022475"/>
    </source>
</evidence>
<evidence type="ECO:0000313" key="9">
    <source>
        <dbReference type="Proteomes" id="UP000241808"/>
    </source>
</evidence>
<keyword evidence="3 6" id="KW-0812">Transmembrane</keyword>
<feature type="transmembrane region" description="Helical" evidence="6">
    <location>
        <begin position="290"/>
        <end position="311"/>
    </location>
</feature>
<keyword evidence="5 6" id="KW-0472">Membrane</keyword>
<dbReference type="EMBL" id="PZZL01000002">
    <property type="protein sequence ID" value="PTM60699.1"/>
    <property type="molecule type" value="Genomic_DNA"/>
</dbReference>
<dbReference type="AlphaFoldDB" id="A0A2T4ZFK5"/>
<feature type="transmembrane region" description="Helical" evidence="6">
    <location>
        <begin position="235"/>
        <end position="254"/>
    </location>
</feature>
<feature type="transmembrane region" description="Helical" evidence="6">
    <location>
        <begin position="39"/>
        <end position="57"/>
    </location>
</feature>
<evidence type="ECO:0000256" key="4">
    <source>
        <dbReference type="ARBA" id="ARBA00022989"/>
    </source>
</evidence>
<dbReference type="InterPro" id="IPR020846">
    <property type="entry name" value="MFS_dom"/>
</dbReference>
<accession>A0A2T4ZFK5</accession>
<reference evidence="8 9" key="1">
    <citation type="submission" date="2018-04" db="EMBL/GenBank/DDBJ databases">
        <title>Genomic Encyclopedia of Archaeal and Bacterial Type Strains, Phase II (KMG-II): from individual species to whole genera.</title>
        <authorList>
            <person name="Goeker M."/>
        </authorList>
    </citation>
    <scope>NUCLEOTIDE SEQUENCE [LARGE SCALE GENOMIC DNA]</scope>
    <source>
        <strain evidence="8 9">DSM 25521</strain>
    </source>
</reference>
<feature type="transmembrane region" description="Helical" evidence="6">
    <location>
        <begin position="94"/>
        <end position="115"/>
    </location>
</feature>
<feature type="transmembrane region" description="Helical" evidence="6">
    <location>
        <begin position="323"/>
        <end position="346"/>
    </location>
</feature>
<dbReference type="PANTHER" id="PTHR43124">
    <property type="entry name" value="PURINE EFFLUX PUMP PBUE"/>
    <property type="match status" value="1"/>
</dbReference>
<comment type="caution">
    <text evidence="8">The sequence shown here is derived from an EMBL/GenBank/DDBJ whole genome shotgun (WGS) entry which is preliminary data.</text>
</comment>
<dbReference type="Proteomes" id="UP000241808">
    <property type="component" value="Unassembled WGS sequence"/>
</dbReference>
<evidence type="ECO:0000313" key="8">
    <source>
        <dbReference type="EMBL" id="PTM60699.1"/>
    </source>
</evidence>
<gene>
    <name evidence="8" type="ORF">C8P69_10281</name>
</gene>
<proteinExistence type="predicted"/>
<dbReference type="PROSITE" id="PS50850">
    <property type="entry name" value="MFS"/>
    <property type="match status" value="1"/>
</dbReference>
<name>A0A2T4ZFK5_9HYPH</name>
<evidence type="ECO:0000256" key="6">
    <source>
        <dbReference type="SAM" id="Phobius"/>
    </source>
</evidence>
<dbReference type="SUPFAM" id="SSF103473">
    <property type="entry name" value="MFS general substrate transporter"/>
    <property type="match status" value="1"/>
</dbReference>
<dbReference type="RefSeq" id="WP_170118116.1">
    <property type="nucleotide sequence ID" value="NZ_PZZL01000002.1"/>
</dbReference>